<organism evidence="1 2">
    <name type="scientific">Duganella alba</name>
    <dbReference type="NCBI Taxonomy" id="2666081"/>
    <lineage>
        <taxon>Bacteria</taxon>
        <taxon>Pseudomonadati</taxon>
        <taxon>Pseudomonadota</taxon>
        <taxon>Betaproteobacteria</taxon>
        <taxon>Burkholderiales</taxon>
        <taxon>Oxalobacteraceae</taxon>
        <taxon>Telluria group</taxon>
        <taxon>Duganella</taxon>
    </lineage>
</organism>
<reference evidence="1 2" key="1">
    <citation type="submission" date="2019-11" db="EMBL/GenBank/DDBJ databases">
        <title>Novel species isolated from a subtropical stream in China.</title>
        <authorList>
            <person name="Lu H."/>
        </authorList>
    </citation>
    <scope>NUCLEOTIDE SEQUENCE [LARGE SCALE GENOMIC DNA]</scope>
    <source>
        <strain evidence="1 2">FT25W</strain>
    </source>
</reference>
<name>A0A6L5QP45_9BURK</name>
<comment type="caution">
    <text evidence="1">The sequence shown here is derived from an EMBL/GenBank/DDBJ whole genome shotgun (WGS) entry which is preliminary data.</text>
</comment>
<evidence type="ECO:0000313" key="1">
    <source>
        <dbReference type="EMBL" id="MRX11467.1"/>
    </source>
</evidence>
<dbReference type="EMBL" id="WKJM01000034">
    <property type="protein sequence ID" value="MRX11467.1"/>
    <property type="molecule type" value="Genomic_DNA"/>
</dbReference>
<proteinExistence type="predicted"/>
<keyword evidence="2" id="KW-1185">Reference proteome</keyword>
<accession>A0A6L5QP45</accession>
<protein>
    <submittedName>
        <fullName evidence="1">Uncharacterized protein</fullName>
    </submittedName>
</protein>
<gene>
    <name evidence="1" type="ORF">GJ697_26945</name>
</gene>
<dbReference type="Proteomes" id="UP000481037">
    <property type="component" value="Unassembled WGS sequence"/>
</dbReference>
<evidence type="ECO:0000313" key="2">
    <source>
        <dbReference type="Proteomes" id="UP000481037"/>
    </source>
</evidence>
<dbReference type="RefSeq" id="WP_154369709.1">
    <property type="nucleotide sequence ID" value="NZ_WKJM01000034.1"/>
</dbReference>
<sequence>MDPAHIDFIPPATRSALQSFLARTRSTLSLTEAIAAAVELWIAQQTAAARLSQRGYQWKQLFLPDTTTLRMTYKEMTFYAKVVDDEIIFRGHAVSPSQMANKVAGDGRNAWRDLWLLLPNERNWVNAAALRAQLARRLDQQPLSPAEAITEAARAMNTTLNAAMLLIQHVDHQSTTIVERRLPKNRREYDLMEDVH</sequence>
<dbReference type="AlphaFoldDB" id="A0A6L5QP45"/>